<dbReference type="Proteomes" id="UP000219435">
    <property type="component" value="Unassembled WGS sequence"/>
</dbReference>
<sequence length="570" mass="60432">MTEQTSPRSWPALPVDGWADTRDTLQLYTQVVGKVRMANAGLSNHWWNVPLYVTARGLTTSLMPHPTGPSFSVDFDFVDHRLVVATVDGTTGSLPLGARAVADFHADVMALLDELGVGTEIWPVPVEIPGAVPFPDDRLHASYDPDAVHRFWLGLVQMTRVLTTFRDRFVGKSSPVHLFWGALDLATTRFSGRTAPDHPGGAPNCGPHVMLEAYSHEVSSCGYWPGPPGEEGVFYSYAYPEPAGFREITGLPEGARWDDGLGEFVLPYEVVRTAADPDAVLLAFLQRTYEAIAISQRQLALKQAEIAAETDAAKARAAAAGPLAQAAQDQAILMEQEKVAERTAALTERQLDTQVRRPADAQRYKVEQEAEGRKNSAILTAEAQRQATIAAAEAAARQAELSGEGERARRSALAEAEAIEGAKRGEAEKLRREAIADAVEREGAAEAAAILARGQAEAESMDARSDAFAKYGEAAILEMLVKVLPDVVGAAAAPLSAVEKMTVISTDGAGSLGRSVASNVAQGLQLSGDLTGIDVAALLRRLGGATGADAVTRVPISPDGDGSGNGSHGS</sequence>
<name>A0A285VDY8_9ACTN</name>
<dbReference type="InterPro" id="IPR046038">
    <property type="entry name" value="DUF5996"/>
</dbReference>
<accession>A0A285VDY8</accession>
<dbReference type="AlphaFoldDB" id="A0A285VDY8"/>
<dbReference type="GO" id="GO:0005886">
    <property type="term" value="C:plasma membrane"/>
    <property type="evidence" value="ECO:0007669"/>
    <property type="project" value="TreeGrafter"/>
</dbReference>
<dbReference type="Pfam" id="PF19459">
    <property type="entry name" value="DUF5996"/>
    <property type="match status" value="1"/>
</dbReference>
<dbReference type="PANTHER" id="PTHR13806">
    <property type="entry name" value="FLOTILLIN-RELATED"/>
    <property type="match status" value="1"/>
</dbReference>
<gene>
    <name evidence="3" type="ORF">SAMN05660748_4014</name>
</gene>
<proteinExistence type="predicted"/>
<evidence type="ECO:0000313" key="3">
    <source>
        <dbReference type="EMBL" id="SOC52280.1"/>
    </source>
</evidence>
<feature type="compositionally biased region" description="Gly residues" evidence="1">
    <location>
        <begin position="561"/>
        <end position="570"/>
    </location>
</feature>
<keyword evidence="4" id="KW-1185">Reference proteome</keyword>
<protein>
    <submittedName>
        <fullName evidence="3">Flotillin</fullName>
    </submittedName>
</protein>
<feature type="domain" description="Flotillin C-terminal" evidence="2">
    <location>
        <begin position="436"/>
        <end position="519"/>
    </location>
</feature>
<organism evidence="3 4">
    <name type="scientific">Blastococcus aggregatus</name>
    <dbReference type="NCBI Taxonomy" id="38502"/>
    <lineage>
        <taxon>Bacteria</taxon>
        <taxon>Bacillati</taxon>
        <taxon>Actinomycetota</taxon>
        <taxon>Actinomycetes</taxon>
        <taxon>Geodermatophilales</taxon>
        <taxon>Geodermatophilaceae</taxon>
        <taxon>Blastococcus</taxon>
    </lineage>
</organism>
<dbReference type="EMBL" id="OBQI01000006">
    <property type="protein sequence ID" value="SOC52280.1"/>
    <property type="molecule type" value="Genomic_DNA"/>
</dbReference>
<dbReference type="Pfam" id="PF15975">
    <property type="entry name" value="Flot"/>
    <property type="match status" value="1"/>
</dbReference>
<evidence type="ECO:0000256" key="1">
    <source>
        <dbReference type="SAM" id="MobiDB-lite"/>
    </source>
</evidence>
<evidence type="ECO:0000313" key="4">
    <source>
        <dbReference type="Proteomes" id="UP000219435"/>
    </source>
</evidence>
<dbReference type="GO" id="GO:0002020">
    <property type="term" value="F:protease binding"/>
    <property type="evidence" value="ECO:0007669"/>
    <property type="project" value="TreeGrafter"/>
</dbReference>
<dbReference type="InterPro" id="IPR027705">
    <property type="entry name" value="Flotillin_fam"/>
</dbReference>
<reference evidence="4" key="1">
    <citation type="submission" date="2017-08" db="EMBL/GenBank/DDBJ databases">
        <authorList>
            <person name="Varghese N."/>
            <person name="Submissions S."/>
        </authorList>
    </citation>
    <scope>NUCLEOTIDE SEQUENCE [LARGE SCALE GENOMIC DNA]</scope>
    <source>
        <strain evidence="4">DSM 4725</strain>
    </source>
</reference>
<dbReference type="RefSeq" id="WP_245853103.1">
    <property type="nucleotide sequence ID" value="NZ_OBQI01000006.1"/>
</dbReference>
<dbReference type="GO" id="GO:0072659">
    <property type="term" value="P:protein localization to plasma membrane"/>
    <property type="evidence" value="ECO:0007669"/>
    <property type="project" value="TreeGrafter"/>
</dbReference>
<feature type="region of interest" description="Disordered" evidence="1">
    <location>
        <begin position="550"/>
        <end position="570"/>
    </location>
</feature>
<evidence type="ECO:0000259" key="2">
    <source>
        <dbReference type="Pfam" id="PF15975"/>
    </source>
</evidence>
<dbReference type="InterPro" id="IPR031905">
    <property type="entry name" value="Flotillin_C"/>
</dbReference>
<dbReference type="PANTHER" id="PTHR13806:SF46">
    <property type="entry name" value="FLOTILLIN-1-RELATED"/>
    <property type="match status" value="1"/>
</dbReference>